<reference evidence="2 3" key="1">
    <citation type="journal article" date="2016" name="Int. J. Syst. Evol. Microbiol.">
        <title>Proposal of Mucilaginibacter phyllosphaerae sp. nov. isolated from the phyllosphere of Galium album.</title>
        <authorList>
            <person name="Aydogan E.L."/>
            <person name="Busse H.J."/>
            <person name="Moser G."/>
            <person name="Muller C."/>
            <person name="Kampfer P."/>
            <person name="Glaeser S.P."/>
        </authorList>
    </citation>
    <scope>NUCLEOTIDE SEQUENCE [LARGE SCALE GENOMIC DNA]</scope>
    <source>
        <strain evidence="2 3">PP-F2FG21</strain>
    </source>
</reference>
<reference evidence="2" key="2">
    <citation type="submission" date="2019-03" db="EMBL/GenBank/DDBJ databases">
        <authorList>
            <person name="Yan Y.-Q."/>
            <person name="Du Z.-J."/>
        </authorList>
    </citation>
    <scope>NUCLEOTIDE SEQUENCE</scope>
    <source>
        <strain evidence="2">PP-F2FG21</strain>
    </source>
</reference>
<evidence type="ECO:0000313" key="3">
    <source>
        <dbReference type="Proteomes" id="UP000297248"/>
    </source>
</evidence>
<dbReference type="EMBL" id="SNQG01000002">
    <property type="protein sequence ID" value="TEW67399.1"/>
    <property type="molecule type" value="Genomic_DNA"/>
</dbReference>
<evidence type="ECO:0000313" key="1">
    <source>
        <dbReference type="EMBL" id="MBB3968979.1"/>
    </source>
</evidence>
<evidence type="ECO:0000313" key="4">
    <source>
        <dbReference type="Proteomes" id="UP000583101"/>
    </source>
</evidence>
<dbReference type="EMBL" id="JACIEG010000002">
    <property type="protein sequence ID" value="MBB3968979.1"/>
    <property type="molecule type" value="Genomic_DNA"/>
</dbReference>
<evidence type="ECO:0000313" key="2">
    <source>
        <dbReference type="EMBL" id="TEW67399.1"/>
    </source>
</evidence>
<sequence length="219" mass="25033">MTANIDKVNALTAFIQADKFGLREWGNRGLNPSDNEMCKFLQDTFNDIAEELKSTILADKKSSSLKPILKAGLRLFPNSAYDTEEKEFICDTFNTLAKIIDVDFASTLNKWLYGSLLSALLKIGKILNPEKIIYTLQQPCNKCGIELETHVNKIEQGIPDTNWFIVKCNNCKALNLLTLEPDIKGMKFGNYELVENLFKQDYTYEQAQIRLEQITTYRK</sequence>
<reference evidence="1 4" key="3">
    <citation type="submission" date="2020-08" db="EMBL/GenBank/DDBJ databases">
        <title>Genomic Encyclopedia of Type Strains, Phase IV (KMG-IV): sequencing the most valuable type-strain genomes for metagenomic binning, comparative biology and taxonomic classification.</title>
        <authorList>
            <person name="Goeker M."/>
        </authorList>
    </citation>
    <scope>NUCLEOTIDE SEQUENCE [LARGE SCALE GENOMIC DNA]</scope>
    <source>
        <strain evidence="1 4">DSM 100995</strain>
    </source>
</reference>
<dbReference type="Proteomes" id="UP000583101">
    <property type="component" value="Unassembled WGS sequence"/>
</dbReference>
<name>A0A4Y8AGS2_9SPHI</name>
<organism evidence="2 3">
    <name type="scientific">Mucilaginibacter phyllosphaerae</name>
    <dbReference type="NCBI Taxonomy" id="1812349"/>
    <lineage>
        <taxon>Bacteria</taxon>
        <taxon>Pseudomonadati</taxon>
        <taxon>Bacteroidota</taxon>
        <taxon>Sphingobacteriia</taxon>
        <taxon>Sphingobacteriales</taxon>
        <taxon>Sphingobacteriaceae</taxon>
        <taxon>Mucilaginibacter</taxon>
    </lineage>
</organism>
<dbReference type="OrthoDB" id="893129at2"/>
<dbReference type="Gene3D" id="1.20.1480.40">
    <property type="entry name" value="Uncharacterised protein PF16133, DUF4844"/>
    <property type="match status" value="1"/>
</dbReference>
<dbReference type="RefSeq" id="WP_134335452.1">
    <property type="nucleotide sequence ID" value="NZ_BMCZ01000009.1"/>
</dbReference>
<protein>
    <submittedName>
        <fullName evidence="2">DUF4844 domain-containing protein</fullName>
    </submittedName>
</protein>
<dbReference type="Proteomes" id="UP000297248">
    <property type="component" value="Unassembled WGS sequence"/>
</dbReference>
<dbReference type="AlphaFoldDB" id="A0A4Y8AGS2"/>
<dbReference type="InterPro" id="IPR038360">
    <property type="entry name" value="DUF4844_sf"/>
</dbReference>
<comment type="caution">
    <text evidence="2">The sequence shown here is derived from an EMBL/GenBank/DDBJ whole genome shotgun (WGS) entry which is preliminary data.</text>
</comment>
<accession>A0A4Y8AGS2</accession>
<proteinExistence type="predicted"/>
<keyword evidence="4" id="KW-1185">Reference proteome</keyword>
<gene>
    <name evidence="2" type="ORF">E2R65_05265</name>
    <name evidence="1" type="ORF">GGR35_001571</name>
</gene>